<dbReference type="Gene3D" id="2.40.70.10">
    <property type="entry name" value="Acid Proteases"/>
    <property type="match status" value="1"/>
</dbReference>
<keyword evidence="3" id="KW-1185">Reference proteome</keyword>
<name>A0A0N4YFT0_NIPBR</name>
<dbReference type="WBParaSite" id="NBR_0001562501-mRNA-1">
    <property type="protein sequence ID" value="NBR_0001562501-mRNA-1"/>
    <property type="gene ID" value="NBR_0001562501"/>
</dbReference>
<organism evidence="4">
    <name type="scientific">Nippostrongylus brasiliensis</name>
    <name type="common">Rat hookworm</name>
    <dbReference type="NCBI Taxonomy" id="27835"/>
    <lineage>
        <taxon>Eukaryota</taxon>
        <taxon>Metazoa</taxon>
        <taxon>Ecdysozoa</taxon>
        <taxon>Nematoda</taxon>
        <taxon>Chromadorea</taxon>
        <taxon>Rhabditida</taxon>
        <taxon>Rhabditina</taxon>
        <taxon>Rhabditomorpha</taxon>
        <taxon>Strongyloidea</taxon>
        <taxon>Heligmosomidae</taxon>
        <taxon>Nippostrongylus</taxon>
    </lineage>
</organism>
<dbReference type="Proteomes" id="UP000271162">
    <property type="component" value="Unassembled WGS sequence"/>
</dbReference>
<reference evidence="2 3" key="2">
    <citation type="submission" date="2018-11" db="EMBL/GenBank/DDBJ databases">
        <authorList>
            <consortium name="Pathogen Informatics"/>
        </authorList>
    </citation>
    <scope>NUCLEOTIDE SEQUENCE [LARGE SCALE GENOMIC DNA]</scope>
</reference>
<dbReference type="EMBL" id="UYSL01021819">
    <property type="protein sequence ID" value="VDL79220.1"/>
    <property type="molecule type" value="Genomic_DNA"/>
</dbReference>
<dbReference type="InterPro" id="IPR021109">
    <property type="entry name" value="Peptidase_aspartic_dom_sf"/>
</dbReference>
<evidence type="ECO:0000256" key="1">
    <source>
        <dbReference type="SAM" id="MobiDB-lite"/>
    </source>
</evidence>
<evidence type="ECO:0000313" key="4">
    <source>
        <dbReference type="WBParaSite" id="NBR_0001562501-mRNA-1"/>
    </source>
</evidence>
<evidence type="ECO:0000313" key="3">
    <source>
        <dbReference type="Proteomes" id="UP000271162"/>
    </source>
</evidence>
<evidence type="ECO:0000313" key="2">
    <source>
        <dbReference type="EMBL" id="VDL79220.1"/>
    </source>
</evidence>
<accession>A0A0N4YFT0</accession>
<proteinExistence type="predicted"/>
<dbReference type="AlphaFoldDB" id="A0A0N4YFT0"/>
<protein>
    <submittedName>
        <fullName evidence="4">DUF1758 domain-containing protein</fullName>
    </submittedName>
</protein>
<dbReference type="Pfam" id="PF08284">
    <property type="entry name" value="RVP_2"/>
    <property type="match status" value="1"/>
</dbReference>
<gene>
    <name evidence="2" type="ORF">NBR_LOCUS15626</name>
</gene>
<feature type="compositionally biased region" description="Polar residues" evidence="1">
    <location>
        <begin position="121"/>
        <end position="134"/>
    </location>
</feature>
<feature type="region of interest" description="Disordered" evidence="1">
    <location>
        <begin position="113"/>
        <end position="134"/>
    </location>
</feature>
<sequence>MSKQLASHERLITIYRNKLEKVVASFKEDKLDALKTSESDRTPGFEKECRKKLQEGLGALEECSSRIEQAWQKYAEAYDQHDEPTETEKEDYNTYTERAEKALSTALDYTISHKSQEKSATESQESTSRWASNQAKQAQKATVCHCKEQVETKRKELASPKEPTTFLPTGEVTVVNPVTRELKKVPVLLDSGAESSFIEEELADELQLPTINMNKLRLRTFGSDQVQECISRKVPSEIQGENGEPYFVELLTHTILTSALKTPPVLEKDIEFMRTLEVPYKHEAGTANDKTIDFTRL</sequence>
<reference evidence="4" key="1">
    <citation type="submission" date="2017-02" db="UniProtKB">
        <authorList>
            <consortium name="WormBaseParasite"/>
        </authorList>
    </citation>
    <scope>IDENTIFICATION</scope>
</reference>